<keyword evidence="3 4" id="KW-0804">Transcription</keyword>
<proteinExistence type="inferred from homology"/>
<evidence type="ECO:0000256" key="1">
    <source>
        <dbReference type="ARBA" id="ARBA00005565"/>
    </source>
</evidence>
<dbReference type="STRING" id="999894.TDIS_0030"/>
<name>A0A179D7T9_9BACT</name>
<accession>A0A179D7T9</accession>
<dbReference type="GO" id="GO:0004845">
    <property type="term" value="F:uracil phosphoribosyltransferase activity"/>
    <property type="evidence" value="ECO:0007669"/>
    <property type="project" value="UniProtKB-UniRule"/>
</dbReference>
<comment type="caution">
    <text evidence="6">The sequence shown here is derived from an EMBL/GenBank/DDBJ whole genome shotgun (WGS) entry which is preliminary data.</text>
</comment>
<keyword evidence="4 6" id="KW-0808">Transferase</keyword>
<dbReference type="PANTHER" id="PTHR11608">
    <property type="entry name" value="BIFUNCTIONAL PROTEIN PYRR"/>
    <property type="match status" value="1"/>
</dbReference>
<comment type="function">
    <text evidence="4">Regulates the transcription of the pyrimidine nucleotide (pyr) operon in response to exogenous pyrimidines.</text>
</comment>
<protein>
    <recommendedName>
        <fullName evidence="4">Bifunctional protein PyrR</fullName>
    </recommendedName>
    <domain>
        <recommendedName>
            <fullName evidence="4">Pyrimidine operon regulatory protein</fullName>
        </recommendedName>
    </domain>
    <domain>
        <recommendedName>
            <fullName evidence="4">Uracil phosphoribosyltransferase</fullName>
            <shortName evidence="4">UPRTase</shortName>
            <ecNumber evidence="4">2.4.2.9</ecNumber>
        </recommendedName>
    </domain>
</protein>
<dbReference type="SUPFAM" id="SSF53271">
    <property type="entry name" value="PRTase-like"/>
    <property type="match status" value="1"/>
</dbReference>
<keyword evidence="2 4" id="KW-0805">Transcription regulation</keyword>
<dbReference type="Gene3D" id="3.40.50.2020">
    <property type="match status" value="1"/>
</dbReference>
<dbReference type="HAMAP" id="MF_01219">
    <property type="entry name" value="PyrR"/>
    <property type="match status" value="1"/>
</dbReference>
<comment type="similarity">
    <text evidence="1 4">Belongs to the purine/pyrimidine phosphoribosyltransferase family. PyrR subfamily.</text>
</comment>
<feature type="domain" description="Phosphoribosyltransferase" evidence="5">
    <location>
        <begin position="11"/>
        <end position="165"/>
    </location>
</feature>
<evidence type="ECO:0000256" key="2">
    <source>
        <dbReference type="ARBA" id="ARBA00023015"/>
    </source>
</evidence>
<organism evidence="6 7">
    <name type="scientific">Thermosulfurimonas dismutans</name>
    <dbReference type="NCBI Taxonomy" id="999894"/>
    <lineage>
        <taxon>Bacteria</taxon>
        <taxon>Pseudomonadati</taxon>
        <taxon>Thermodesulfobacteriota</taxon>
        <taxon>Thermodesulfobacteria</taxon>
        <taxon>Thermodesulfobacteriales</taxon>
        <taxon>Thermodesulfobacteriaceae</taxon>
        <taxon>Thermosulfurimonas</taxon>
    </lineage>
</organism>
<dbReference type="EC" id="2.4.2.9" evidence="4"/>
<dbReference type="Proteomes" id="UP000078390">
    <property type="component" value="Unassembled WGS sequence"/>
</dbReference>
<evidence type="ECO:0000256" key="4">
    <source>
        <dbReference type="HAMAP-Rule" id="MF_01219"/>
    </source>
</evidence>
<dbReference type="OrthoDB" id="9802227at2"/>
<comment type="catalytic activity">
    <reaction evidence="4">
        <text>UMP + diphosphate = 5-phospho-alpha-D-ribose 1-diphosphate + uracil</text>
        <dbReference type="Rhea" id="RHEA:13017"/>
        <dbReference type="ChEBI" id="CHEBI:17568"/>
        <dbReference type="ChEBI" id="CHEBI:33019"/>
        <dbReference type="ChEBI" id="CHEBI:57865"/>
        <dbReference type="ChEBI" id="CHEBI:58017"/>
        <dbReference type="EC" id="2.4.2.9"/>
    </reaction>
</comment>
<feature type="short sequence motif" description="PRPP-binding" evidence="4">
    <location>
        <begin position="98"/>
        <end position="110"/>
    </location>
</feature>
<dbReference type="AlphaFoldDB" id="A0A179D7T9"/>
<dbReference type="InterPro" id="IPR000836">
    <property type="entry name" value="PRTase_dom"/>
</dbReference>
<dbReference type="InterPro" id="IPR023050">
    <property type="entry name" value="PyrR"/>
</dbReference>
<evidence type="ECO:0000313" key="6">
    <source>
        <dbReference type="EMBL" id="OAQ21512.1"/>
    </source>
</evidence>
<gene>
    <name evidence="4" type="primary">pyrR</name>
    <name evidence="6" type="ORF">TDIS_0030</name>
</gene>
<dbReference type="NCBIfam" id="NF003545">
    <property type="entry name" value="PRK05205.1-1"/>
    <property type="match status" value="1"/>
</dbReference>
<comment type="function">
    <text evidence="4">Also displays a weak uracil phosphoribosyltransferase activity which is not physiologically significant.</text>
</comment>
<dbReference type="FunFam" id="3.40.50.2020:FF:000020">
    <property type="entry name" value="Bifunctional protein PyrR"/>
    <property type="match status" value="1"/>
</dbReference>
<dbReference type="InterPro" id="IPR029057">
    <property type="entry name" value="PRTase-like"/>
</dbReference>
<evidence type="ECO:0000256" key="3">
    <source>
        <dbReference type="ARBA" id="ARBA00023163"/>
    </source>
</evidence>
<reference evidence="6 7" key="1">
    <citation type="submission" date="2016-04" db="EMBL/GenBank/DDBJ databases">
        <title>Genome analysis of Thermosulfurimonas dismutans, the first thermophilic sulfur-disproportionating bacterium of the phylum Thermodesulfobacteria.</title>
        <authorList>
            <person name="Mardanov A.V."/>
            <person name="Beletsky A.V."/>
            <person name="Kadnikov V.V."/>
            <person name="Slobodkin A.I."/>
            <person name="Ravin N.V."/>
        </authorList>
    </citation>
    <scope>NUCLEOTIDE SEQUENCE [LARGE SCALE GENOMIC DNA]</scope>
    <source>
        <strain evidence="6 7">S95</strain>
    </source>
</reference>
<evidence type="ECO:0000259" key="5">
    <source>
        <dbReference type="Pfam" id="PF00156"/>
    </source>
</evidence>
<keyword evidence="4 6" id="KW-0328">Glycosyltransferase</keyword>
<dbReference type="RefSeq" id="WP_068668079.1">
    <property type="nucleotide sequence ID" value="NZ_LWLG01000001.1"/>
</dbReference>
<sequence length="177" mass="20079">MKERLLAGAEEIERTLTRLTHEIIEKNRGCQNLILVGIRTGGVPIARRIQKKIAEIEGIKLPVGTLDISLYRDDWSRISFHPEVKSTEIPVPIDDMVVILVDDVIFTGRTARAALDALMDFGRPRRVELAVLVDRGHRELPIEPNYVGFRIPTHPEEHVNVRLKELEGQDLIVLETP</sequence>
<dbReference type="GO" id="GO:0006355">
    <property type="term" value="P:regulation of DNA-templated transcription"/>
    <property type="evidence" value="ECO:0007669"/>
    <property type="project" value="UniProtKB-UniRule"/>
</dbReference>
<dbReference type="PANTHER" id="PTHR11608:SF0">
    <property type="entry name" value="BIFUNCTIONAL PROTEIN PYRR"/>
    <property type="match status" value="1"/>
</dbReference>
<keyword evidence="7" id="KW-1185">Reference proteome</keyword>
<dbReference type="CDD" id="cd06223">
    <property type="entry name" value="PRTases_typeI"/>
    <property type="match status" value="1"/>
</dbReference>
<dbReference type="EMBL" id="LWLG01000001">
    <property type="protein sequence ID" value="OAQ21512.1"/>
    <property type="molecule type" value="Genomic_DNA"/>
</dbReference>
<dbReference type="PATRIC" id="fig|999894.6.peg.31"/>
<evidence type="ECO:0000313" key="7">
    <source>
        <dbReference type="Proteomes" id="UP000078390"/>
    </source>
</evidence>
<dbReference type="Pfam" id="PF00156">
    <property type="entry name" value="Pribosyltran"/>
    <property type="match status" value="1"/>
</dbReference>
<dbReference type="NCBIfam" id="NF003549">
    <property type="entry name" value="PRK05205.1-5"/>
    <property type="match status" value="1"/>
</dbReference>
<dbReference type="InterPro" id="IPR050137">
    <property type="entry name" value="PyrR_bifunctional"/>
</dbReference>